<reference evidence="1 2" key="1">
    <citation type="submission" date="2015-09" db="EMBL/GenBank/DDBJ databases">
        <title>Genome announcement of multiple Pseudomonas syringae strains.</title>
        <authorList>
            <person name="Thakur S."/>
            <person name="Wang P.W."/>
            <person name="Gong Y."/>
            <person name="Weir B.S."/>
            <person name="Guttman D.S."/>
        </authorList>
    </citation>
    <scope>NUCLEOTIDE SEQUENCE [LARGE SCALE GENOMIC DNA]</scope>
    <source>
        <strain evidence="1 2">ICMP3956</strain>
    </source>
</reference>
<dbReference type="Proteomes" id="UP000050562">
    <property type="component" value="Unassembled WGS sequence"/>
</dbReference>
<name>A0A0N8SK85_9PSED</name>
<dbReference type="SUPFAM" id="SSF56317">
    <property type="entry name" value="Carbon-nitrogen hydrolase"/>
    <property type="match status" value="1"/>
</dbReference>
<dbReference type="AlphaFoldDB" id="A0A0N8SK85"/>
<dbReference type="Gene3D" id="3.60.110.10">
    <property type="entry name" value="Carbon-nitrogen hydrolase"/>
    <property type="match status" value="1"/>
</dbReference>
<dbReference type="PATRIC" id="fig|251707.3.peg.3021"/>
<organism evidence="1 2">
    <name type="scientific">Pseudomonas syringae pv. primulae</name>
    <dbReference type="NCBI Taxonomy" id="251707"/>
    <lineage>
        <taxon>Bacteria</taxon>
        <taxon>Pseudomonadati</taxon>
        <taxon>Pseudomonadota</taxon>
        <taxon>Gammaproteobacteria</taxon>
        <taxon>Pseudomonadales</taxon>
        <taxon>Pseudomonadaceae</taxon>
        <taxon>Pseudomonas</taxon>
    </lineage>
</organism>
<accession>A0A0N8SK85</accession>
<gene>
    <name evidence="1" type="ORF">ALO52_02227</name>
</gene>
<dbReference type="RefSeq" id="WP_155516737.1">
    <property type="nucleotide sequence ID" value="NZ_LJRC01000186.1"/>
</dbReference>
<protein>
    <submittedName>
        <fullName evidence="1">Uncharacterized protein</fullName>
    </submittedName>
</protein>
<proteinExistence type="predicted"/>
<sequence length="488" mass="54389">MLSPAKLFMENWDSGRRWSGPEVQNFVPPCVEFNKSVSECLRLPDAIESYEALKNLQRGDDNDVKNGRILHILREIDSFFELAHPRSLNRAKLFDRLPLSHWLRKLVYSRLENGFFASTEIYNLVPRGPLIRSAREAFASSAYSFPDQFTFLTVVTKEISIEDRPIQITPMVLDRSVNQGAGLAPTSSGCEKVAFIPIAQLEDHLLVTQTEIKKCAYVDFRLKEGLDAATIIDTVLDDVVFADIVVSGELVVNAEAANRLGPLIGAKPGRTRLLLAGSGNTLETRDDLPWNEARVFNGAGVELWRQRKIWQAGLDSHRAKELGLTPGHDGRVMEQNHAGSEVVVADVDGLGRCVVLICQDIKSAPLASELVRRYQPDWVFVPIMDWGTGITRWAHQEAFGLSILSPARFLIASSLSMVEKLKKTEQPCGLAIGPRLAADEDESRVCQPVYVKSAPHGYGMVEWRGDWGKTSLAYEPPVESQRKDDTTH</sequence>
<evidence type="ECO:0000313" key="2">
    <source>
        <dbReference type="Proteomes" id="UP000050562"/>
    </source>
</evidence>
<evidence type="ECO:0000313" key="1">
    <source>
        <dbReference type="EMBL" id="KPY34488.1"/>
    </source>
</evidence>
<dbReference type="EMBL" id="LJRC01000186">
    <property type="protein sequence ID" value="KPY34488.1"/>
    <property type="molecule type" value="Genomic_DNA"/>
</dbReference>
<dbReference type="InterPro" id="IPR036526">
    <property type="entry name" value="C-N_Hydrolase_sf"/>
</dbReference>
<comment type="caution">
    <text evidence="1">The sequence shown here is derived from an EMBL/GenBank/DDBJ whole genome shotgun (WGS) entry which is preliminary data.</text>
</comment>